<sequence length="115" mass="13159">MTVWESSRSNPWRCVCRGSQSRLLSSRAAANTGEGRTVVLCADLRHFLKRLERVMTFDAALRAQGEEWVFVSRSVSVRRVCVFTCSQDAVFRMWRYKGQRKVVLSGAPVIKESRC</sequence>
<dbReference type="AlphaFoldDB" id="A0AAW0UWN4"/>
<evidence type="ECO:0000313" key="1">
    <source>
        <dbReference type="EMBL" id="KAK8404120.1"/>
    </source>
</evidence>
<name>A0AAW0UWN4_SCYPA</name>
<gene>
    <name evidence="1" type="ORF">O3P69_000289</name>
</gene>
<proteinExistence type="predicted"/>
<dbReference type="Proteomes" id="UP001487740">
    <property type="component" value="Unassembled WGS sequence"/>
</dbReference>
<accession>A0AAW0UWN4</accession>
<evidence type="ECO:0000313" key="2">
    <source>
        <dbReference type="Proteomes" id="UP001487740"/>
    </source>
</evidence>
<dbReference type="EMBL" id="JARAKH010000005">
    <property type="protein sequence ID" value="KAK8404120.1"/>
    <property type="molecule type" value="Genomic_DNA"/>
</dbReference>
<protein>
    <submittedName>
        <fullName evidence="1">Uncharacterized protein</fullName>
    </submittedName>
</protein>
<organism evidence="1 2">
    <name type="scientific">Scylla paramamosain</name>
    <name type="common">Mud crab</name>
    <dbReference type="NCBI Taxonomy" id="85552"/>
    <lineage>
        <taxon>Eukaryota</taxon>
        <taxon>Metazoa</taxon>
        <taxon>Ecdysozoa</taxon>
        <taxon>Arthropoda</taxon>
        <taxon>Crustacea</taxon>
        <taxon>Multicrustacea</taxon>
        <taxon>Malacostraca</taxon>
        <taxon>Eumalacostraca</taxon>
        <taxon>Eucarida</taxon>
        <taxon>Decapoda</taxon>
        <taxon>Pleocyemata</taxon>
        <taxon>Brachyura</taxon>
        <taxon>Eubrachyura</taxon>
        <taxon>Portunoidea</taxon>
        <taxon>Portunidae</taxon>
        <taxon>Portuninae</taxon>
        <taxon>Scylla</taxon>
    </lineage>
</organism>
<comment type="caution">
    <text evidence="1">The sequence shown here is derived from an EMBL/GenBank/DDBJ whole genome shotgun (WGS) entry which is preliminary data.</text>
</comment>
<keyword evidence="2" id="KW-1185">Reference proteome</keyword>
<reference evidence="1 2" key="1">
    <citation type="submission" date="2023-03" db="EMBL/GenBank/DDBJ databases">
        <title>High-quality genome of Scylla paramamosain provides insights in environmental adaptation.</title>
        <authorList>
            <person name="Zhang L."/>
        </authorList>
    </citation>
    <scope>NUCLEOTIDE SEQUENCE [LARGE SCALE GENOMIC DNA]</scope>
    <source>
        <strain evidence="1">LZ_2023a</strain>
        <tissue evidence="1">Muscle</tissue>
    </source>
</reference>